<keyword evidence="5" id="KW-0560">Oxidoreductase</keyword>
<comment type="cofactor">
    <cofactor evidence="4">
        <name>heme</name>
        <dbReference type="ChEBI" id="CHEBI:30413"/>
    </cofactor>
</comment>
<proteinExistence type="inferred from homology"/>
<feature type="binding site" description="axial binding residue" evidence="4">
    <location>
        <position position="363"/>
    </location>
    <ligand>
        <name>heme</name>
        <dbReference type="ChEBI" id="CHEBI:30413"/>
    </ligand>
    <ligandPart>
        <name>Fe</name>
        <dbReference type="ChEBI" id="CHEBI:18248"/>
    </ligandPart>
</feature>
<organism evidence="7 8">
    <name type="scientific">Accipiter nisus</name>
    <name type="common">Eurasian sparrowhawk</name>
    <dbReference type="NCBI Taxonomy" id="211598"/>
    <lineage>
        <taxon>Eukaryota</taxon>
        <taxon>Metazoa</taxon>
        <taxon>Chordata</taxon>
        <taxon>Craniata</taxon>
        <taxon>Vertebrata</taxon>
        <taxon>Euteleostomi</taxon>
        <taxon>Archelosauria</taxon>
        <taxon>Archosauria</taxon>
        <taxon>Dinosauria</taxon>
        <taxon>Saurischia</taxon>
        <taxon>Theropoda</taxon>
        <taxon>Coelurosauria</taxon>
        <taxon>Aves</taxon>
        <taxon>Neognathae</taxon>
        <taxon>Neoaves</taxon>
        <taxon>Telluraves</taxon>
        <taxon>Accipitrimorphae</taxon>
        <taxon>Accipitriformes</taxon>
        <taxon>Accipitridae</taxon>
        <taxon>Accipitrinae</taxon>
        <taxon>Accipiter</taxon>
    </lineage>
</organism>
<evidence type="ECO:0000256" key="6">
    <source>
        <dbReference type="SAM" id="Coils"/>
    </source>
</evidence>
<comment type="similarity">
    <text evidence="1 5">Belongs to the cytochrome P450 family.</text>
</comment>
<reference evidence="7" key="2">
    <citation type="submission" date="2025-09" db="UniProtKB">
        <authorList>
            <consortium name="Ensembl"/>
        </authorList>
    </citation>
    <scope>IDENTIFICATION</scope>
</reference>
<dbReference type="Ensembl" id="ENSANIT00000010185.1">
    <property type="protein sequence ID" value="ENSANIP00000009847.1"/>
    <property type="gene ID" value="ENSANIG00000006422.1"/>
</dbReference>
<name>A0A8B9MIU3_9AVES</name>
<accession>A0A8B9MIU3</accession>
<evidence type="ECO:0000256" key="5">
    <source>
        <dbReference type="RuleBase" id="RU000461"/>
    </source>
</evidence>
<evidence type="ECO:0000313" key="7">
    <source>
        <dbReference type="Ensembl" id="ENSANIP00000009847.1"/>
    </source>
</evidence>
<dbReference type="Gene3D" id="1.10.630.10">
    <property type="entry name" value="Cytochrome P450"/>
    <property type="match status" value="1"/>
</dbReference>
<evidence type="ECO:0000313" key="8">
    <source>
        <dbReference type="Proteomes" id="UP000694541"/>
    </source>
</evidence>
<dbReference type="Pfam" id="PF00067">
    <property type="entry name" value="p450"/>
    <property type="match status" value="2"/>
</dbReference>
<dbReference type="PANTHER" id="PTHR24293">
    <property type="entry name" value="CYTOCHROME P450 FAMILY 46 SUBFAMILY A"/>
    <property type="match status" value="1"/>
</dbReference>
<keyword evidence="3 4" id="KW-0408">Iron</keyword>
<dbReference type="InterPro" id="IPR036396">
    <property type="entry name" value="Cyt_P450_sf"/>
</dbReference>
<dbReference type="GO" id="GO:0006707">
    <property type="term" value="P:cholesterol catabolic process"/>
    <property type="evidence" value="ECO:0007669"/>
    <property type="project" value="InterPro"/>
</dbReference>
<feature type="coiled-coil region" evidence="6">
    <location>
        <begin position="103"/>
        <end position="130"/>
    </location>
</feature>
<dbReference type="Proteomes" id="UP000694541">
    <property type="component" value="Unplaced"/>
</dbReference>
<dbReference type="InterPro" id="IPR001128">
    <property type="entry name" value="Cyt_P450"/>
</dbReference>
<dbReference type="AlphaFoldDB" id="A0A8B9MIU3"/>
<keyword evidence="2 4" id="KW-0349">Heme</keyword>
<dbReference type="PRINTS" id="PR00385">
    <property type="entry name" value="P450"/>
</dbReference>
<dbReference type="InterPro" id="IPR017972">
    <property type="entry name" value="Cyt_P450_CS"/>
</dbReference>
<dbReference type="PROSITE" id="PS00086">
    <property type="entry name" value="CYTOCHROME_P450"/>
    <property type="match status" value="1"/>
</dbReference>
<protein>
    <submittedName>
        <fullName evidence="7">Cytochrome P450 family 46 subfamily A member 1</fullName>
    </submittedName>
</protein>
<dbReference type="SUPFAM" id="SSF48264">
    <property type="entry name" value="Cytochrome P450"/>
    <property type="match status" value="1"/>
</dbReference>
<sequence length="423" mass="48921">ILWRMMRKQEFIHDLFLQWAEKYGPIVRVNAFHRVSVMILSPEGVKEFLMSPQYPKDRLVYGRMFNIFGERCLGNGLVTVCNHEHWHKQRKIMDPAFSRTYLMGLMETFNEKAEELMEKLEEKADGKKEFSMLSMMNRVTMDIIAKVPAVLLLVSSKFYVQYVPGKQKLVKEVKESVRLLRRVGKECIDQRREAIQNGKEATLDILTQILKGDDDENILDNFITFFVAGHETTANQLSFTVMALGQHPEILERVQAEVDEVLGAKRDINYEDLGKLTYLSQVLKESLRLYPPVPGTVRRMEEEHIISGIRIPANTTLVFSTYIMGRMERYFKDPLTFNPDRFSKDAPKPYYCYFPFSLGPRSCIGQVFAQMEAKVVMAKLLQRFEFQLVPGQSFKLLDAVTFRPLDGVMCKLKPRSPARGCQA</sequence>
<dbReference type="PANTHER" id="PTHR24293:SF1">
    <property type="entry name" value="CHOLESTEROL 24-HYDROXYLASE"/>
    <property type="match status" value="1"/>
</dbReference>
<dbReference type="GO" id="GO:0005506">
    <property type="term" value="F:iron ion binding"/>
    <property type="evidence" value="ECO:0007669"/>
    <property type="project" value="InterPro"/>
</dbReference>
<evidence type="ECO:0000256" key="1">
    <source>
        <dbReference type="ARBA" id="ARBA00010617"/>
    </source>
</evidence>
<keyword evidence="8" id="KW-1185">Reference proteome</keyword>
<evidence type="ECO:0000256" key="2">
    <source>
        <dbReference type="ARBA" id="ARBA00022617"/>
    </source>
</evidence>
<evidence type="ECO:0000256" key="3">
    <source>
        <dbReference type="ARBA" id="ARBA00023004"/>
    </source>
</evidence>
<dbReference type="CDD" id="cd20613">
    <property type="entry name" value="CYP46A1-like"/>
    <property type="match status" value="1"/>
</dbReference>
<dbReference type="GO" id="GO:0020037">
    <property type="term" value="F:heme binding"/>
    <property type="evidence" value="ECO:0007669"/>
    <property type="project" value="InterPro"/>
</dbReference>
<dbReference type="InterPro" id="IPR039983">
    <property type="entry name" value="CYP46A1"/>
</dbReference>
<dbReference type="GO" id="GO:0033781">
    <property type="term" value="F:cholesterol 24-hydroxylase activity"/>
    <property type="evidence" value="ECO:0007669"/>
    <property type="project" value="InterPro"/>
</dbReference>
<reference evidence="7" key="1">
    <citation type="submission" date="2025-08" db="UniProtKB">
        <authorList>
            <consortium name="Ensembl"/>
        </authorList>
    </citation>
    <scope>IDENTIFICATION</scope>
</reference>
<keyword evidence="5" id="KW-0503">Monooxygenase</keyword>
<keyword evidence="6" id="KW-0175">Coiled coil</keyword>
<dbReference type="PRINTS" id="PR00463">
    <property type="entry name" value="EP450I"/>
</dbReference>
<evidence type="ECO:0000256" key="4">
    <source>
        <dbReference type="PIRSR" id="PIRSR602401-1"/>
    </source>
</evidence>
<keyword evidence="4 5" id="KW-0479">Metal-binding</keyword>
<dbReference type="InterPro" id="IPR002401">
    <property type="entry name" value="Cyt_P450_E_grp-I"/>
</dbReference>